<dbReference type="InterPro" id="IPR036322">
    <property type="entry name" value="WD40_repeat_dom_sf"/>
</dbReference>
<dbReference type="InterPro" id="IPR015943">
    <property type="entry name" value="WD40/YVTN_repeat-like_dom_sf"/>
</dbReference>
<sequence length="657" mass="74827">MHCLHMDSYCSKVEVFKFCANIHSFQRNEEFTVVIIWGNSFSLAMSASSLIQDEEDVFFDSYDYIHPPSDSASSEEGMVGSECMETNLRALQYEPWTKELMSIHERRRNFISGMGFDEFTSIKLGVSPRPEETVFNRMPEHNDLDRILSSYPEDHDCFIPQNDYCASLSTELYAVRKMEEKRNVTFDSRISKSRRWWRSFSMCKYDVSIKDGKMSPDTNQIKVQFHSKRCKGFEALHLAQEIQAHKGIIRTMKFNSSGSYLASGGEDCIVRIWQVEFDVLINCQNANEVKGDVLKFTRKVSDSSAHVAIAEKEFKIDEVAFQEFHGHSSDILDLCWSKSDYLLSSSKDKTVRLWKVGSTGCLRVFQHKNYVTCIQFNPTNDQYFVSGSIDGKIRIWGITENHVVEWVDNRDIVTAVCYQPNGEQGIVVGSIEGNCQIYSYSGDNLQLGRKLCAQSRKKLGKRITGLQFAPDNSQNLMITSADSTVHILDGVDAKKFHVSVSARLKARGKSTASFTSNGKYIVSVNKDSQVYLWNYEKSKSLSSRGIKLTCPCNTFHSEGVSVALPWPGMHLSYENMTKSYAQTSLEQKHVDQDQFSFGACFFPDVQSKSVTWPEEMLQDENQNHQHNGFKKPSNLVILIASYDGVIKTLLNRRWPAC</sequence>
<reference evidence="5" key="1">
    <citation type="submission" date="2025-08" db="UniProtKB">
        <authorList>
            <consortium name="RefSeq"/>
        </authorList>
    </citation>
    <scope>IDENTIFICATION</scope>
</reference>
<dbReference type="RefSeq" id="XP_039139133.1">
    <property type="nucleotide sequence ID" value="XM_039283199.1"/>
</dbReference>
<dbReference type="Gene3D" id="2.130.10.10">
    <property type="entry name" value="YVTN repeat-like/Quinoprotein amine dehydrogenase"/>
    <property type="match status" value="1"/>
</dbReference>
<dbReference type="PANTHER" id="PTHR14221:SF0">
    <property type="entry name" value="WD REPEAT-CONTAINING PROTEIN 44"/>
    <property type="match status" value="1"/>
</dbReference>
<feature type="repeat" description="WD" evidence="3">
    <location>
        <begin position="513"/>
        <end position="543"/>
    </location>
</feature>
<dbReference type="PANTHER" id="PTHR14221">
    <property type="entry name" value="WD REPEAT DOMAIN 44"/>
    <property type="match status" value="1"/>
</dbReference>
<dbReference type="InterPro" id="IPR020472">
    <property type="entry name" value="WD40_PAC1"/>
</dbReference>
<dbReference type="SUPFAM" id="SSF50978">
    <property type="entry name" value="WD40 repeat-like"/>
    <property type="match status" value="1"/>
</dbReference>
<dbReference type="GeneID" id="120276450"/>
<protein>
    <submittedName>
        <fullName evidence="5">WD repeat-containing protein 44-like isoform X1</fullName>
    </submittedName>
</protein>
<organism evidence="4 5">
    <name type="scientific">Dioscorea cayennensis subsp. rotundata</name>
    <name type="common">White Guinea yam</name>
    <name type="synonym">Dioscorea rotundata</name>
    <dbReference type="NCBI Taxonomy" id="55577"/>
    <lineage>
        <taxon>Eukaryota</taxon>
        <taxon>Viridiplantae</taxon>
        <taxon>Streptophyta</taxon>
        <taxon>Embryophyta</taxon>
        <taxon>Tracheophyta</taxon>
        <taxon>Spermatophyta</taxon>
        <taxon>Magnoliopsida</taxon>
        <taxon>Liliopsida</taxon>
        <taxon>Dioscoreales</taxon>
        <taxon>Dioscoreaceae</taxon>
        <taxon>Dioscorea</taxon>
    </lineage>
</organism>
<dbReference type="PROSITE" id="PS50294">
    <property type="entry name" value="WD_REPEATS_REGION"/>
    <property type="match status" value="3"/>
</dbReference>
<dbReference type="Pfam" id="PF00400">
    <property type="entry name" value="WD40"/>
    <property type="match status" value="3"/>
</dbReference>
<feature type="repeat" description="WD" evidence="3">
    <location>
        <begin position="364"/>
        <end position="406"/>
    </location>
</feature>
<dbReference type="InterPro" id="IPR001680">
    <property type="entry name" value="WD40_rpt"/>
</dbReference>
<dbReference type="AlphaFoldDB" id="A0AB40CGR9"/>
<evidence type="ECO:0000256" key="1">
    <source>
        <dbReference type="ARBA" id="ARBA00022574"/>
    </source>
</evidence>
<dbReference type="PROSITE" id="PS50082">
    <property type="entry name" value="WD_REPEATS_2"/>
    <property type="match status" value="4"/>
</dbReference>
<dbReference type="Proteomes" id="UP001515500">
    <property type="component" value="Chromosome 14"/>
</dbReference>
<dbReference type="SMART" id="SM00320">
    <property type="entry name" value="WD40"/>
    <property type="match status" value="6"/>
</dbReference>
<dbReference type="PRINTS" id="PR00320">
    <property type="entry name" value="GPROTEINBRPT"/>
</dbReference>
<evidence type="ECO:0000313" key="5">
    <source>
        <dbReference type="RefSeq" id="XP_039139133.1"/>
    </source>
</evidence>
<evidence type="ECO:0000256" key="2">
    <source>
        <dbReference type="ARBA" id="ARBA00022737"/>
    </source>
</evidence>
<evidence type="ECO:0000256" key="3">
    <source>
        <dbReference type="PROSITE-ProRule" id="PRU00221"/>
    </source>
</evidence>
<evidence type="ECO:0000313" key="4">
    <source>
        <dbReference type="Proteomes" id="UP001515500"/>
    </source>
</evidence>
<keyword evidence="2" id="KW-0677">Repeat</keyword>
<name>A0AB40CGR9_DIOCR</name>
<keyword evidence="1 3" id="KW-0853">WD repeat</keyword>
<keyword evidence="4" id="KW-1185">Reference proteome</keyword>
<dbReference type="InterPro" id="IPR040324">
    <property type="entry name" value="WDR44/Dgr2"/>
</dbReference>
<proteinExistence type="predicted"/>
<gene>
    <name evidence="5" type="primary">LOC120276450</name>
</gene>
<accession>A0AB40CGR9</accession>
<feature type="repeat" description="WD" evidence="3">
    <location>
        <begin position="242"/>
        <end position="276"/>
    </location>
</feature>
<feature type="repeat" description="WD" evidence="3">
    <location>
        <begin position="324"/>
        <end position="364"/>
    </location>
</feature>